<accession>A0A0G0VS24</accession>
<dbReference type="GO" id="GO:0047661">
    <property type="term" value="F:amino-acid racemase activity"/>
    <property type="evidence" value="ECO:0007669"/>
    <property type="project" value="InterPro"/>
</dbReference>
<evidence type="ECO:0000256" key="2">
    <source>
        <dbReference type="ARBA" id="ARBA00023235"/>
    </source>
</evidence>
<dbReference type="AlphaFoldDB" id="A0A0G0VS24"/>
<keyword evidence="2" id="KW-0413">Isomerase</keyword>
<dbReference type="Gene3D" id="3.40.50.1860">
    <property type="match status" value="2"/>
</dbReference>
<dbReference type="PROSITE" id="PS00923">
    <property type="entry name" value="ASP_GLU_RACEMASE_1"/>
    <property type="match status" value="1"/>
</dbReference>
<reference evidence="3 4" key="1">
    <citation type="journal article" date="2015" name="Nature">
        <title>rRNA introns, odd ribosomes, and small enigmatic genomes across a large radiation of phyla.</title>
        <authorList>
            <person name="Brown C.T."/>
            <person name="Hug L.A."/>
            <person name="Thomas B.C."/>
            <person name="Sharon I."/>
            <person name="Castelle C.J."/>
            <person name="Singh A."/>
            <person name="Wilkins M.J."/>
            <person name="Williams K.H."/>
            <person name="Banfield J.F."/>
        </authorList>
    </citation>
    <scope>NUCLEOTIDE SEQUENCE [LARGE SCALE GENOMIC DNA]</scope>
</reference>
<dbReference type="Pfam" id="PF01177">
    <property type="entry name" value="Asp_Glu_race"/>
    <property type="match status" value="1"/>
</dbReference>
<dbReference type="InterPro" id="IPR033134">
    <property type="entry name" value="Asp/Glu_racemase_AS_2"/>
</dbReference>
<evidence type="ECO:0000313" key="3">
    <source>
        <dbReference type="EMBL" id="KKS03680.1"/>
    </source>
</evidence>
<organism evidence="3 4">
    <name type="scientific">Candidatus Curtissbacteria bacterium GW2011_GWA2_41_24</name>
    <dbReference type="NCBI Taxonomy" id="1618411"/>
    <lineage>
        <taxon>Bacteria</taxon>
        <taxon>Candidatus Curtissiibacteriota</taxon>
    </lineage>
</organism>
<dbReference type="InterPro" id="IPR018187">
    <property type="entry name" value="Asp/Glu_racemase_AS_1"/>
</dbReference>
<evidence type="ECO:0000313" key="4">
    <source>
        <dbReference type="Proteomes" id="UP000034493"/>
    </source>
</evidence>
<dbReference type="PATRIC" id="fig|1618411.3.peg.926"/>
<evidence type="ECO:0000256" key="1">
    <source>
        <dbReference type="ARBA" id="ARBA00007847"/>
    </source>
</evidence>
<dbReference type="PROSITE" id="PS00924">
    <property type="entry name" value="ASP_GLU_RACEMASE_2"/>
    <property type="match status" value="1"/>
</dbReference>
<dbReference type="PANTHER" id="PTHR21198">
    <property type="entry name" value="GLUTAMATE RACEMASE"/>
    <property type="match status" value="1"/>
</dbReference>
<dbReference type="NCBIfam" id="TIGR00035">
    <property type="entry name" value="asp_race"/>
    <property type="match status" value="1"/>
</dbReference>
<dbReference type="Proteomes" id="UP000034493">
    <property type="component" value="Unassembled WGS sequence"/>
</dbReference>
<gene>
    <name evidence="3" type="ORF">UU56_C0017G0015</name>
</gene>
<dbReference type="InterPro" id="IPR004380">
    <property type="entry name" value="Asp_race"/>
</dbReference>
<comment type="similarity">
    <text evidence="1">Belongs to the aspartate/glutamate racemases family.</text>
</comment>
<proteinExistence type="inferred from homology"/>
<dbReference type="SUPFAM" id="SSF53681">
    <property type="entry name" value="Aspartate/glutamate racemase"/>
    <property type="match status" value="2"/>
</dbReference>
<sequence>MKKDNGAIGILGGMGPEASAQLVNILVEMSAKEFGAKNGDEFPEIILDSIPVPDFISNKKNMPVAFRMLERRIKMMEKMNIKVFAIACNTAHIMLNKLRLVSKKPFVSLVDEVVRQLMNQGFGKVGILATPVTINSRLFQEPLNQANIELITPSKNQFRTLDAIIRKVIAGEISRLDKLRLIGIAKSLKKKGAQGIILGCTELPLVFPKDFIIPTFDSLEILARALLRRHFGESTN</sequence>
<dbReference type="EMBL" id="LCBC01000017">
    <property type="protein sequence ID" value="KKS03680.1"/>
    <property type="molecule type" value="Genomic_DNA"/>
</dbReference>
<name>A0A0G0VS24_9BACT</name>
<dbReference type="PANTHER" id="PTHR21198:SF7">
    <property type="entry name" value="ASPARTATE-GLUTAMATE RACEMASE FAMILY"/>
    <property type="match status" value="1"/>
</dbReference>
<dbReference type="InterPro" id="IPR001920">
    <property type="entry name" value="Asp/Glu_race"/>
</dbReference>
<protein>
    <submittedName>
        <fullName evidence="3">Aspartate racemase</fullName>
    </submittedName>
</protein>
<dbReference type="InterPro" id="IPR015942">
    <property type="entry name" value="Asp/Glu/hydantoin_racemase"/>
</dbReference>
<comment type="caution">
    <text evidence="3">The sequence shown here is derived from an EMBL/GenBank/DDBJ whole genome shotgun (WGS) entry which is preliminary data.</text>
</comment>